<gene>
    <name evidence="1" type="ORF">FD31_GL001314</name>
</gene>
<dbReference type="SUPFAM" id="SSF158379">
    <property type="entry name" value="YqgQ-like"/>
    <property type="match status" value="1"/>
</dbReference>
<dbReference type="Pfam" id="PF06014">
    <property type="entry name" value="YqgQ-like"/>
    <property type="match status" value="1"/>
</dbReference>
<protein>
    <submittedName>
        <fullName evidence="1">Uncharacterized protein</fullName>
    </submittedName>
</protein>
<dbReference type="InterPro" id="IPR023164">
    <property type="entry name" value="YqgQ-like_sf"/>
</dbReference>
<organism evidence="1 2">
    <name type="scientific">Companilactobacillus nantensis DSM 16982</name>
    <dbReference type="NCBI Taxonomy" id="1423774"/>
    <lineage>
        <taxon>Bacteria</taxon>
        <taxon>Bacillati</taxon>
        <taxon>Bacillota</taxon>
        <taxon>Bacilli</taxon>
        <taxon>Lactobacillales</taxon>
        <taxon>Lactobacillaceae</taxon>
        <taxon>Companilactobacillus</taxon>
    </lineage>
</organism>
<evidence type="ECO:0000313" key="1">
    <source>
        <dbReference type="EMBL" id="KRM15191.1"/>
    </source>
</evidence>
<dbReference type="Gene3D" id="1.10.287.760">
    <property type="entry name" value="YqgQ-like"/>
    <property type="match status" value="1"/>
</dbReference>
<evidence type="ECO:0000313" key="2">
    <source>
        <dbReference type="Proteomes" id="UP000051302"/>
    </source>
</evidence>
<name>A0A0R1WBH1_9LACO</name>
<dbReference type="EMBL" id="AZFV01000025">
    <property type="protein sequence ID" value="KRM15191.1"/>
    <property type="molecule type" value="Genomic_DNA"/>
</dbReference>
<comment type="caution">
    <text evidence="1">The sequence shown here is derived from an EMBL/GenBank/DDBJ whole genome shotgun (WGS) entry which is preliminary data.</text>
</comment>
<dbReference type="PATRIC" id="fig|1423774.3.peg.1365"/>
<keyword evidence="2" id="KW-1185">Reference proteome</keyword>
<dbReference type="AlphaFoldDB" id="A0A0R1WBH1"/>
<dbReference type="STRING" id="1423774.FD31_GL001314"/>
<reference evidence="1 2" key="1">
    <citation type="journal article" date="2015" name="Genome Announc.">
        <title>Expanding the biotechnology potential of lactobacilli through comparative genomics of 213 strains and associated genera.</title>
        <authorList>
            <person name="Sun Z."/>
            <person name="Harris H.M."/>
            <person name="McCann A."/>
            <person name="Guo C."/>
            <person name="Argimon S."/>
            <person name="Zhang W."/>
            <person name="Yang X."/>
            <person name="Jeffery I.B."/>
            <person name="Cooney J.C."/>
            <person name="Kagawa T.F."/>
            <person name="Liu W."/>
            <person name="Song Y."/>
            <person name="Salvetti E."/>
            <person name="Wrobel A."/>
            <person name="Rasinkangas P."/>
            <person name="Parkhill J."/>
            <person name="Rea M.C."/>
            <person name="O'Sullivan O."/>
            <person name="Ritari J."/>
            <person name="Douillard F.P."/>
            <person name="Paul Ross R."/>
            <person name="Yang R."/>
            <person name="Briner A.E."/>
            <person name="Felis G.E."/>
            <person name="de Vos W.M."/>
            <person name="Barrangou R."/>
            <person name="Klaenhammer T.R."/>
            <person name="Caufield P.W."/>
            <person name="Cui Y."/>
            <person name="Zhang H."/>
            <person name="O'Toole P.W."/>
        </authorList>
    </citation>
    <scope>NUCLEOTIDE SEQUENCE [LARGE SCALE GENOMIC DNA]</scope>
    <source>
        <strain evidence="1 2">DSM 16982</strain>
    </source>
</reference>
<proteinExistence type="predicted"/>
<sequence>MGKRIWDIELMSSEIRRLYEGGLIDKQTFIRVQLVLKREHRKEEKKEEEKDRSK</sequence>
<accession>A0A0R1WBH1</accession>
<dbReference type="InterPro" id="IPR009256">
    <property type="entry name" value="YqgQ-like"/>
</dbReference>
<dbReference type="Proteomes" id="UP000051302">
    <property type="component" value="Unassembled WGS sequence"/>
</dbReference>